<accession>A0A0L0KGY3</accession>
<gene>
    <name evidence="1" type="ORF">IQ63_11395</name>
</gene>
<organism evidence="1 2">
    <name type="scientific">Streptomyces acidiscabies</name>
    <dbReference type="NCBI Taxonomy" id="42234"/>
    <lineage>
        <taxon>Bacteria</taxon>
        <taxon>Bacillati</taxon>
        <taxon>Actinomycetota</taxon>
        <taxon>Actinomycetes</taxon>
        <taxon>Kitasatosporales</taxon>
        <taxon>Streptomycetaceae</taxon>
        <taxon>Streptomyces</taxon>
    </lineage>
</organism>
<sequence>MGELWTIAEALSGVCADAGRHLPMEELKALQVGKVAEEAGEAMHALHGLKGLTTCDTECGEHHSWPGVGNDLTGAVLASMIALVYIYGDEAREEFARVFFRRTRRGREALAAPDA</sequence>
<reference evidence="2" key="1">
    <citation type="submission" date="2014-07" db="EMBL/GenBank/DDBJ databases">
        <title>Genome sequencing of plant-pathogenic Streptomyces species.</title>
        <authorList>
            <person name="Harrison J."/>
            <person name="Sapp M."/>
            <person name="Thwaites R."/>
            <person name="Studholme D.J."/>
        </authorList>
    </citation>
    <scope>NUCLEOTIDE SEQUENCE [LARGE SCALE GENOMIC DNA]</scope>
    <source>
        <strain evidence="2">NCPPB 4445</strain>
    </source>
</reference>
<name>A0A0L0KGY3_9ACTN</name>
<evidence type="ECO:0000313" key="2">
    <source>
        <dbReference type="Proteomes" id="UP000037151"/>
    </source>
</evidence>
<evidence type="ECO:0000313" key="1">
    <source>
        <dbReference type="EMBL" id="KND36859.1"/>
    </source>
</evidence>
<proteinExistence type="predicted"/>
<dbReference type="Proteomes" id="UP000037151">
    <property type="component" value="Unassembled WGS sequence"/>
</dbReference>
<protein>
    <submittedName>
        <fullName evidence="1">Uncharacterized protein</fullName>
    </submittedName>
</protein>
<dbReference type="AlphaFoldDB" id="A0A0L0KGY3"/>
<comment type="caution">
    <text evidence="1">The sequence shown here is derived from an EMBL/GenBank/DDBJ whole genome shotgun (WGS) entry which is preliminary data.</text>
</comment>
<dbReference type="PATRIC" id="fig|42234.21.peg.2346"/>
<dbReference type="EMBL" id="JPPY01000075">
    <property type="protein sequence ID" value="KND36859.1"/>
    <property type="molecule type" value="Genomic_DNA"/>
</dbReference>